<proteinExistence type="predicted"/>
<sequence>MQEFDAIRPYSDEETGTAINNLVRDPEFLDMIGRFKSPTLAKWAPGMLRVWVKRWLARNFGGLTRIDDLQAQLSGYVGELVDHTTTRVTHSGLENLDKQSAHLFISNHRDIVFDPMVVNYLLFANGFNTTRIAIGDNLLANRVFAEMMRLNKSFVVRRSMTSPREMRDAYIMLSAFINHSIDNNESIWIAQREGRAKDGLDFTDPAIIKMFYMSQKKSGLDFGEAMNRLHIVPVSIAYEYDPCDMDKARELETRSRTGKYIKAEGEDTNQIMRGLTGFKGHVHVHFGAPIADAENTPKELAARIDREMHANYHLHTSNLVAYQQRGIHPDSHASRDSVSDAVVTAEAWSAAEIEAAEAEMERRLDACDPAIRPYLLDMYANPVVTALEAHNGNGSTDTPTEHP</sequence>
<dbReference type="GO" id="GO:0042840">
    <property type="term" value="P:D-glucuronate catabolic process"/>
    <property type="evidence" value="ECO:0007669"/>
    <property type="project" value="TreeGrafter"/>
</dbReference>
<dbReference type="STRING" id="1420917.AU15_08155"/>
<dbReference type="GO" id="GO:0019698">
    <property type="term" value="P:D-galacturonate catabolic process"/>
    <property type="evidence" value="ECO:0007669"/>
    <property type="project" value="TreeGrafter"/>
</dbReference>
<dbReference type="InterPro" id="IPR002123">
    <property type="entry name" value="Plipid/glycerol_acylTrfase"/>
</dbReference>
<dbReference type="AlphaFoldDB" id="A0A1W6K9Z4"/>
<reference evidence="2 3" key="1">
    <citation type="submission" date="2017-04" db="EMBL/GenBank/DDBJ databases">
        <title>Genome Sequence of Marinobacter salarius strain SMR5 Isolated from a culture of the Diatom Skeletonema marinoi.</title>
        <authorList>
            <person name="Topel M."/>
            <person name="Pinder M.I.M."/>
            <person name="Johansson O.N."/>
            <person name="Kourtchenko O."/>
            <person name="Godhe A."/>
            <person name="Clarke A.K."/>
        </authorList>
    </citation>
    <scope>NUCLEOTIDE SEQUENCE [LARGE SCALE GENOMIC DNA]</scope>
    <source>
        <strain evidence="2 3">SMR5</strain>
    </source>
</reference>
<dbReference type="PANTHER" id="PTHR30068">
    <property type="entry name" value="URONATE ISOMERASE"/>
    <property type="match status" value="1"/>
</dbReference>
<dbReference type="RefSeq" id="WP_085680633.1">
    <property type="nucleotide sequence ID" value="NZ_CP020931.1"/>
</dbReference>
<dbReference type="GO" id="GO:0016746">
    <property type="term" value="F:acyltransferase activity"/>
    <property type="evidence" value="ECO:0007669"/>
    <property type="project" value="UniProtKB-KW"/>
</dbReference>
<dbReference type="GeneID" id="77256117"/>
<feature type="domain" description="Phospholipid/glycerol acyltransferase" evidence="1">
    <location>
        <begin position="87"/>
        <end position="236"/>
    </location>
</feature>
<organism evidence="2 3">
    <name type="scientific">Marinobacter salarius</name>
    <dbReference type="NCBI Taxonomy" id="1420917"/>
    <lineage>
        <taxon>Bacteria</taxon>
        <taxon>Pseudomonadati</taxon>
        <taxon>Pseudomonadota</taxon>
        <taxon>Gammaproteobacteria</taxon>
        <taxon>Pseudomonadales</taxon>
        <taxon>Marinobacteraceae</taxon>
        <taxon>Marinobacter</taxon>
    </lineage>
</organism>
<evidence type="ECO:0000313" key="3">
    <source>
        <dbReference type="Proteomes" id="UP000193100"/>
    </source>
</evidence>
<keyword evidence="2" id="KW-0012">Acyltransferase</keyword>
<name>A0A1W6K9Z4_9GAMM</name>
<accession>A0A1W6K9Z4</accession>
<dbReference type="Pfam" id="PF01553">
    <property type="entry name" value="Acyltransferase"/>
    <property type="match status" value="1"/>
</dbReference>
<dbReference type="EMBL" id="CP020931">
    <property type="protein sequence ID" value="ARM84243.1"/>
    <property type="molecule type" value="Genomic_DNA"/>
</dbReference>
<protein>
    <submittedName>
        <fullName evidence="2">Acyltransferase</fullName>
    </submittedName>
</protein>
<dbReference type="SUPFAM" id="SSF69593">
    <property type="entry name" value="Glycerol-3-phosphate (1)-acyltransferase"/>
    <property type="match status" value="1"/>
</dbReference>
<keyword evidence="2" id="KW-0808">Transferase</keyword>
<gene>
    <name evidence="2" type="ORF">MARSALSMR5_02170</name>
</gene>
<dbReference type="PANTHER" id="PTHR30068:SF3">
    <property type="entry name" value="PHOSPHOLIPID_GLYCEROL ACYLTRANSFERASE DOMAIN-CONTAINING PROTEIN"/>
    <property type="match status" value="1"/>
</dbReference>
<dbReference type="Proteomes" id="UP000193100">
    <property type="component" value="Chromosome"/>
</dbReference>
<evidence type="ECO:0000313" key="2">
    <source>
        <dbReference type="EMBL" id="ARM84243.1"/>
    </source>
</evidence>
<evidence type="ECO:0000259" key="1">
    <source>
        <dbReference type="Pfam" id="PF01553"/>
    </source>
</evidence>